<reference evidence="2 3" key="1">
    <citation type="journal article" date="2016" name="Proc. Natl. Acad. Sci. U.S.A.">
        <title>Lipid metabolic changes in an early divergent fungus govern the establishment of a mutualistic symbiosis with endobacteria.</title>
        <authorList>
            <person name="Lastovetsky O.A."/>
            <person name="Gaspar M.L."/>
            <person name="Mondo S.J."/>
            <person name="LaButti K.M."/>
            <person name="Sandor L."/>
            <person name="Grigoriev I.V."/>
            <person name="Henry S.A."/>
            <person name="Pawlowska T.E."/>
        </authorList>
    </citation>
    <scope>NUCLEOTIDE SEQUENCE [LARGE SCALE GENOMIC DNA]</scope>
    <source>
        <strain evidence="2 3">ATCC 11559</strain>
    </source>
</reference>
<evidence type="ECO:0000313" key="2">
    <source>
        <dbReference type="EMBL" id="ORE19750.1"/>
    </source>
</evidence>
<gene>
    <name evidence="2" type="ORF">BCV71DRAFT_290012</name>
</gene>
<keyword evidence="1" id="KW-0175">Coiled coil</keyword>
<feature type="coiled-coil region" evidence="1">
    <location>
        <begin position="9"/>
        <end position="64"/>
    </location>
</feature>
<proteinExistence type="predicted"/>
<evidence type="ECO:0000313" key="3">
    <source>
        <dbReference type="Proteomes" id="UP000242381"/>
    </source>
</evidence>
<dbReference type="Proteomes" id="UP000242381">
    <property type="component" value="Unassembled WGS sequence"/>
</dbReference>
<dbReference type="AlphaFoldDB" id="A0A1X0S626"/>
<evidence type="ECO:0000256" key="1">
    <source>
        <dbReference type="SAM" id="Coils"/>
    </source>
</evidence>
<protein>
    <submittedName>
        <fullName evidence="2">Uncharacterized protein</fullName>
    </submittedName>
</protein>
<organism evidence="2 3">
    <name type="scientific">Rhizopus microsporus</name>
    <dbReference type="NCBI Taxonomy" id="58291"/>
    <lineage>
        <taxon>Eukaryota</taxon>
        <taxon>Fungi</taxon>
        <taxon>Fungi incertae sedis</taxon>
        <taxon>Mucoromycota</taxon>
        <taxon>Mucoromycotina</taxon>
        <taxon>Mucoromycetes</taxon>
        <taxon>Mucorales</taxon>
        <taxon>Mucorineae</taxon>
        <taxon>Rhizopodaceae</taxon>
        <taxon>Rhizopus</taxon>
    </lineage>
</organism>
<name>A0A1X0S626_RHIZD</name>
<accession>A0A1X0S626</accession>
<sequence length="109" mass="13119">MKYTRNRLYDFARKEKVELSEEFADKEETLVNLATFFLGFKDRLQETMRMITSLKNQYQEKRKNRDGNDSNEVAMSNIVCLKIFKISFKTHGRRFCKEYLQNPLPESDY</sequence>
<dbReference type="EMBL" id="KV921305">
    <property type="protein sequence ID" value="ORE19750.1"/>
    <property type="molecule type" value="Genomic_DNA"/>
</dbReference>